<dbReference type="Proteomes" id="UP000001542">
    <property type="component" value="Unassembled WGS sequence"/>
</dbReference>
<dbReference type="HAMAP" id="MF_00273">
    <property type="entry name" value="Ribosomal_eL20"/>
    <property type="match status" value="1"/>
</dbReference>
<dbReference type="RefSeq" id="XP_001317830.1">
    <property type="nucleotide sequence ID" value="XM_001317795.1"/>
</dbReference>
<dbReference type="InterPro" id="IPR021138">
    <property type="entry name" value="Ribosomal_eL20_eukaryotes"/>
</dbReference>
<dbReference type="OrthoDB" id="1294322at2759"/>
<dbReference type="Pfam" id="PF01775">
    <property type="entry name" value="Ribosomal_L18A"/>
    <property type="match status" value="1"/>
</dbReference>
<dbReference type="GO" id="GO:0002181">
    <property type="term" value="P:cytoplasmic translation"/>
    <property type="evidence" value="ECO:0000318"/>
    <property type="project" value="GO_Central"/>
</dbReference>
<dbReference type="InterPro" id="IPR023573">
    <property type="entry name" value="Ribosomal_eL20_dom"/>
</dbReference>
<keyword evidence="2 4" id="KW-0689">Ribosomal protein</keyword>
<reference evidence="8" key="3">
    <citation type="journal article" date="2017" name="Cell Res.">
        <title>Cryo-EM structures of the 80S ribosomes from human parasites Trichomonas vaginalis and Toxoplasma gondii.</title>
        <authorList>
            <person name="Li Z."/>
            <person name="Guo Q."/>
            <person name="Zheng L."/>
            <person name="Ji Y."/>
            <person name="Xie Y.T."/>
            <person name="Lai D.H."/>
            <person name="Lun Z.R."/>
            <person name="Suo X."/>
            <person name="Gao N."/>
        </authorList>
    </citation>
    <scope>STRUCTURE BY ELECTRON MICROSCOPY (3.20 ANGSTROMS)</scope>
</reference>
<dbReference type="InterPro" id="IPR028877">
    <property type="entry name" value="Ribosomal_eL20"/>
</dbReference>
<evidence type="ECO:0000256" key="2">
    <source>
        <dbReference type="ARBA" id="ARBA00022980"/>
    </source>
</evidence>
<dbReference type="InParanoid" id="A2EP03"/>
<accession>A2EP03</accession>
<keyword evidence="3 4" id="KW-0687">Ribonucleoprotein</keyword>
<dbReference type="FunCoup" id="A2EP03">
    <property type="interactions" value="595"/>
</dbReference>
<dbReference type="VEuPathDB" id="TrichDB:TVAG_263760"/>
<name>A2EP03_TRIV3</name>
<dbReference type="eggNOG" id="KOG0829">
    <property type="taxonomic scope" value="Eukaryota"/>
</dbReference>
<dbReference type="EMBL" id="DS113444">
    <property type="protein sequence ID" value="EAY05607.1"/>
    <property type="molecule type" value="Genomic_DNA"/>
</dbReference>
<dbReference type="PANTHER" id="PTHR10052">
    <property type="entry name" value="60S RIBOSOMAL PROTEIN L18A"/>
    <property type="match status" value="1"/>
</dbReference>
<evidence type="ECO:0000256" key="1">
    <source>
        <dbReference type="ARBA" id="ARBA00009362"/>
    </source>
</evidence>
<dbReference type="PIRSF" id="PIRSF002190">
    <property type="entry name" value="Ribosomal_L18a"/>
    <property type="match status" value="1"/>
</dbReference>
<proteinExistence type="evidence at protein level"/>
<dbReference type="PDB" id="5XY3">
    <property type="method" value="EM"/>
    <property type="resolution" value="3.20 A"/>
    <property type="chains" value="S=1-176"/>
</dbReference>
<comment type="similarity">
    <text evidence="1 4">Belongs to the eukaryotic ribosomal protein eL20 family.</text>
</comment>
<dbReference type="AlphaFoldDB" id="A2EP03"/>
<sequence>MSLKQYLVIGRPYPTKEIPNPPAVRVQVFAPDEVIAKSKFWTVAQRIARLKKAHGEVLAVKHVIEPEPTRVKNYGVWLSYRSTRNHHNVYKEYRDTTTEGAATKMLAELAGTHDVSADNISIIKIAEVADKDLVHKNISQFTHENIKFPMLKQSIRAPTASARKVFAATRPTVCGF</sequence>
<evidence type="ECO:0000256" key="3">
    <source>
        <dbReference type="ARBA" id="ARBA00023274"/>
    </source>
</evidence>
<organism evidence="6 7">
    <name type="scientific">Trichomonas vaginalis (strain ATCC PRA-98 / G3)</name>
    <dbReference type="NCBI Taxonomy" id="412133"/>
    <lineage>
        <taxon>Eukaryota</taxon>
        <taxon>Metamonada</taxon>
        <taxon>Parabasalia</taxon>
        <taxon>Trichomonadida</taxon>
        <taxon>Trichomonadidae</taxon>
        <taxon>Trichomonas</taxon>
    </lineage>
</organism>
<evidence type="ECO:0007829" key="8">
    <source>
        <dbReference type="PDB" id="5XY3"/>
    </source>
</evidence>
<evidence type="ECO:0000256" key="4">
    <source>
        <dbReference type="PIRNR" id="PIRNR002190"/>
    </source>
</evidence>
<dbReference type="VEuPathDB" id="TrichDB:TVAGG3_0945510"/>
<dbReference type="PDBsum" id="5XY3"/>
<dbReference type="Gene3D" id="3.10.20.10">
    <property type="match status" value="2"/>
</dbReference>
<dbReference type="SUPFAM" id="SSF160374">
    <property type="entry name" value="RplX-like"/>
    <property type="match status" value="1"/>
</dbReference>
<dbReference type="EMDB" id="EMD-6784"/>
<feature type="domain" description="Large ribosomal subunit protein eL20" evidence="5">
    <location>
        <begin position="3"/>
        <end position="126"/>
    </location>
</feature>
<reference evidence="6" key="2">
    <citation type="journal article" date="2007" name="Science">
        <title>Draft genome sequence of the sexually transmitted pathogen Trichomonas vaginalis.</title>
        <authorList>
            <person name="Carlton J.M."/>
            <person name="Hirt R.P."/>
            <person name="Silva J.C."/>
            <person name="Delcher A.L."/>
            <person name="Schatz M."/>
            <person name="Zhao Q."/>
            <person name="Wortman J.R."/>
            <person name="Bidwell S.L."/>
            <person name="Alsmark U.C.M."/>
            <person name="Besteiro S."/>
            <person name="Sicheritz-Ponten T."/>
            <person name="Noel C.J."/>
            <person name="Dacks J.B."/>
            <person name="Foster P.G."/>
            <person name="Simillion C."/>
            <person name="Van de Peer Y."/>
            <person name="Miranda-Saavedra D."/>
            <person name="Barton G.J."/>
            <person name="Westrop G.D."/>
            <person name="Mueller S."/>
            <person name="Dessi D."/>
            <person name="Fiori P.L."/>
            <person name="Ren Q."/>
            <person name="Paulsen I."/>
            <person name="Zhang H."/>
            <person name="Bastida-Corcuera F.D."/>
            <person name="Simoes-Barbosa A."/>
            <person name="Brown M.T."/>
            <person name="Hayes R.D."/>
            <person name="Mukherjee M."/>
            <person name="Okumura C.Y."/>
            <person name="Schneider R."/>
            <person name="Smith A.J."/>
            <person name="Vanacova S."/>
            <person name="Villalvazo M."/>
            <person name="Haas B.J."/>
            <person name="Pertea M."/>
            <person name="Feldblyum T.V."/>
            <person name="Utterback T.R."/>
            <person name="Shu C.L."/>
            <person name="Osoegawa K."/>
            <person name="de Jong P.J."/>
            <person name="Hrdy I."/>
            <person name="Horvathova L."/>
            <person name="Zubacova Z."/>
            <person name="Dolezal P."/>
            <person name="Malik S.B."/>
            <person name="Logsdon J.M. Jr."/>
            <person name="Henze K."/>
            <person name="Gupta A."/>
            <person name="Wang C.C."/>
            <person name="Dunne R.L."/>
            <person name="Upcroft J.A."/>
            <person name="Upcroft P."/>
            <person name="White O."/>
            <person name="Salzberg S.L."/>
            <person name="Tang P."/>
            <person name="Chiu C.-H."/>
            <person name="Lee Y.-S."/>
            <person name="Embley T.M."/>
            <person name="Coombs G.H."/>
            <person name="Mottram J.C."/>
            <person name="Tachezy J."/>
            <person name="Fraser-Liggett C.M."/>
            <person name="Johnson P.J."/>
        </authorList>
    </citation>
    <scope>NUCLEOTIDE SEQUENCE [LARGE SCALE GENOMIC DNA]</scope>
    <source>
        <strain evidence="6">G3</strain>
    </source>
</reference>
<gene>
    <name evidence="6" type="ORF">TVAG_263760</name>
</gene>
<dbReference type="OMA" id="CIFAKND"/>
<dbReference type="KEGG" id="tva:4763475"/>
<dbReference type="GO" id="GO:0003735">
    <property type="term" value="F:structural constituent of ribosome"/>
    <property type="evidence" value="ECO:0000318"/>
    <property type="project" value="GO_Central"/>
</dbReference>
<reference evidence="6" key="1">
    <citation type="submission" date="2006-10" db="EMBL/GenBank/DDBJ databases">
        <authorList>
            <person name="Amadeo P."/>
            <person name="Zhao Q."/>
            <person name="Wortman J."/>
            <person name="Fraser-Liggett C."/>
            <person name="Carlton J."/>
        </authorList>
    </citation>
    <scope>NUCLEOTIDE SEQUENCE</scope>
    <source>
        <strain evidence="6">G3</strain>
    </source>
</reference>
<evidence type="ECO:0000313" key="6">
    <source>
        <dbReference type="EMBL" id="EAY05607.1"/>
    </source>
</evidence>
<keyword evidence="8" id="KW-0002">3D-structure</keyword>
<protein>
    <recommendedName>
        <fullName evidence="4">60S ribosomal protein L18a</fullName>
    </recommendedName>
</protein>
<evidence type="ECO:0000259" key="5">
    <source>
        <dbReference type="Pfam" id="PF01775"/>
    </source>
</evidence>
<dbReference type="SMR" id="A2EP03"/>
<dbReference type="GO" id="GO:0022625">
    <property type="term" value="C:cytosolic large ribosomal subunit"/>
    <property type="evidence" value="ECO:0000318"/>
    <property type="project" value="GO_Central"/>
</dbReference>
<keyword evidence="7" id="KW-1185">Reference proteome</keyword>
<dbReference type="STRING" id="5722.A2EP03"/>
<evidence type="ECO:0000313" key="7">
    <source>
        <dbReference type="Proteomes" id="UP000001542"/>
    </source>
</evidence>